<name>A0A6M0JXB1_9GAMM</name>
<dbReference type="AlphaFoldDB" id="A0A6M0JXB1"/>
<comment type="caution">
    <text evidence="4">The sequence shown here is derived from an EMBL/GenBank/DDBJ whole genome shotgun (WGS) entry which is preliminary data.</text>
</comment>
<feature type="region of interest" description="Disordered" evidence="1">
    <location>
        <begin position="183"/>
        <end position="219"/>
    </location>
</feature>
<feature type="chain" id="PRO_5026900131" evidence="2">
    <location>
        <begin position="24"/>
        <end position="301"/>
    </location>
</feature>
<dbReference type="PROSITE" id="PS51781">
    <property type="entry name" value="SH3B"/>
    <property type="match status" value="1"/>
</dbReference>
<keyword evidence="2" id="KW-0732">Signal</keyword>
<feature type="signal peptide" evidence="2">
    <location>
        <begin position="1"/>
        <end position="23"/>
    </location>
</feature>
<protein>
    <submittedName>
        <fullName evidence="4">SH3 domain-containing protein</fullName>
    </submittedName>
</protein>
<evidence type="ECO:0000313" key="4">
    <source>
        <dbReference type="EMBL" id="NEV60957.1"/>
    </source>
</evidence>
<dbReference type="RefSeq" id="WP_164451005.1">
    <property type="nucleotide sequence ID" value="NZ_JAAIJQ010000006.1"/>
</dbReference>
<evidence type="ECO:0000259" key="3">
    <source>
        <dbReference type="PROSITE" id="PS51781"/>
    </source>
</evidence>
<keyword evidence="5" id="KW-1185">Reference proteome</keyword>
<dbReference type="Gene3D" id="2.30.30.40">
    <property type="entry name" value="SH3 Domains"/>
    <property type="match status" value="1"/>
</dbReference>
<reference evidence="4 5" key="1">
    <citation type="submission" date="2020-02" db="EMBL/GenBank/DDBJ databases">
        <title>Genome sequences of Thiorhodococcus mannitoliphagus and Thiorhodococcus minor, purple sulfur photosynthetic bacteria in the gammaproteobacterial family, Chromatiaceae.</title>
        <authorList>
            <person name="Aviles F.A."/>
            <person name="Meyer T.E."/>
            <person name="Kyndt J.A."/>
        </authorList>
    </citation>
    <scope>NUCLEOTIDE SEQUENCE [LARGE SCALE GENOMIC DNA]</scope>
    <source>
        <strain evidence="4 5">DSM 11518</strain>
    </source>
</reference>
<dbReference type="Proteomes" id="UP000483379">
    <property type="component" value="Unassembled WGS sequence"/>
</dbReference>
<evidence type="ECO:0000313" key="5">
    <source>
        <dbReference type="Proteomes" id="UP000483379"/>
    </source>
</evidence>
<dbReference type="Gene3D" id="2.60.120.380">
    <property type="match status" value="1"/>
</dbReference>
<dbReference type="EMBL" id="JAAIJQ010000006">
    <property type="protein sequence ID" value="NEV60957.1"/>
    <property type="molecule type" value="Genomic_DNA"/>
</dbReference>
<evidence type="ECO:0000256" key="2">
    <source>
        <dbReference type="SAM" id="SignalP"/>
    </source>
</evidence>
<accession>A0A6M0JXB1</accession>
<evidence type="ECO:0000256" key="1">
    <source>
        <dbReference type="SAM" id="MobiDB-lite"/>
    </source>
</evidence>
<feature type="domain" description="SH3b" evidence="3">
    <location>
        <begin position="111"/>
        <end position="184"/>
    </location>
</feature>
<gene>
    <name evidence="4" type="ORF">G3446_03425</name>
</gene>
<proteinExistence type="predicted"/>
<dbReference type="Pfam" id="PF08239">
    <property type="entry name" value="SH3_3"/>
    <property type="match status" value="1"/>
</dbReference>
<dbReference type="InterPro" id="IPR003646">
    <property type="entry name" value="SH3-like_bac-type"/>
</dbReference>
<organism evidence="4 5">
    <name type="scientific">Thiorhodococcus minor</name>
    <dbReference type="NCBI Taxonomy" id="57489"/>
    <lineage>
        <taxon>Bacteria</taxon>
        <taxon>Pseudomonadati</taxon>
        <taxon>Pseudomonadota</taxon>
        <taxon>Gammaproteobacteria</taxon>
        <taxon>Chromatiales</taxon>
        <taxon>Chromatiaceae</taxon>
        <taxon>Thiorhodococcus</taxon>
    </lineage>
</organism>
<sequence>MRASPHLLMMLVCILGITAPADARSTGAMLDACARVGKSFFREGQARTEMKYNGQRVDGTHAINGDIFLETRKESFACSFDRGGGRMVEFFAEGRLQNAYLPGGGADASGGDMVRVPDVGAGDVLNVRSGPGTNYRILGALGNGDSVYRLRCKGQGRSRWCEIEMRSDMRERGWVNARYLREGAAVQQPSPPPAGQGGTSTERVRFKPGTSGAELSGSLMPGESRRYLLRASNGQDLRARLDAGGPDLYYQIFNPDGSFLLEQVGAAQAYRGQLWQSGDHVVEVINRGNRPRSYQIRLRVR</sequence>